<evidence type="ECO:0000256" key="7">
    <source>
        <dbReference type="PROSITE-ProRule" id="PRU00169"/>
    </source>
</evidence>
<evidence type="ECO:0000256" key="6">
    <source>
        <dbReference type="ARBA" id="ARBA00024867"/>
    </source>
</evidence>
<feature type="modified residue" description="4-aspartylphosphate" evidence="7">
    <location>
        <position position="54"/>
    </location>
</feature>
<feature type="domain" description="HTH luxR-type" evidence="8">
    <location>
        <begin position="141"/>
        <end position="206"/>
    </location>
</feature>
<dbReference type="PANTHER" id="PTHR43214">
    <property type="entry name" value="TWO-COMPONENT RESPONSE REGULATOR"/>
    <property type="match status" value="1"/>
</dbReference>
<keyword evidence="5" id="KW-0804">Transcription</keyword>
<evidence type="ECO:0000256" key="1">
    <source>
        <dbReference type="ARBA" id="ARBA00018672"/>
    </source>
</evidence>
<dbReference type="InterPro" id="IPR011006">
    <property type="entry name" value="CheY-like_superfamily"/>
</dbReference>
<dbReference type="SUPFAM" id="SSF46894">
    <property type="entry name" value="C-terminal effector domain of the bipartite response regulators"/>
    <property type="match status" value="1"/>
</dbReference>
<dbReference type="PROSITE" id="PS50043">
    <property type="entry name" value="HTH_LUXR_2"/>
    <property type="match status" value="1"/>
</dbReference>
<keyword evidence="11" id="KW-1185">Reference proteome</keyword>
<dbReference type="Pfam" id="PF00072">
    <property type="entry name" value="Response_reg"/>
    <property type="match status" value="1"/>
</dbReference>
<evidence type="ECO:0000313" key="11">
    <source>
        <dbReference type="Proteomes" id="UP000192660"/>
    </source>
</evidence>
<dbReference type="InterPro" id="IPR000792">
    <property type="entry name" value="Tscrpt_reg_LuxR_C"/>
</dbReference>
<dbReference type="PROSITE" id="PS50110">
    <property type="entry name" value="RESPONSE_REGULATORY"/>
    <property type="match status" value="1"/>
</dbReference>
<evidence type="ECO:0000313" key="10">
    <source>
        <dbReference type="EMBL" id="SMC05817.1"/>
    </source>
</evidence>
<evidence type="ECO:0000259" key="8">
    <source>
        <dbReference type="PROSITE" id="PS50043"/>
    </source>
</evidence>
<evidence type="ECO:0000256" key="4">
    <source>
        <dbReference type="ARBA" id="ARBA00023125"/>
    </source>
</evidence>
<dbReference type="SMART" id="SM00421">
    <property type="entry name" value="HTH_LUXR"/>
    <property type="match status" value="1"/>
</dbReference>
<dbReference type="Proteomes" id="UP000192660">
    <property type="component" value="Unassembled WGS sequence"/>
</dbReference>
<gene>
    <name evidence="10" type="ORF">SAMN00768000_2467</name>
</gene>
<dbReference type="Pfam" id="PF00196">
    <property type="entry name" value="GerE"/>
    <property type="match status" value="1"/>
</dbReference>
<name>A0A1W1WHS5_SULTA</name>
<dbReference type="InterPro" id="IPR058245">
    <property type="entry name" value="NreC/VraR/RcsB-like_REC"/>
</dbReference>
<feature type="domain" description="Response regulatory" evidence="9">
    <location>
        <begin position="3"/>
        <end position="119"/>
    </location>
</feature>
<dbReference type="EMBL" id="FWWY01000001">
    <property type="protein sequence ID" value="SMC05817.1"/>
    <property type="molecule type" value="Genomic_DNA"/>
</dbReference>
<dbReference type="GO" id="GO:0003677">
    <property type="term" value="F:DNA binding"/>
    <property type="evidence" value="ECO:0007669"/>
    <property type="project" value="UniProtKB-KW"/>
</dbReference>
<evidence type="ECO:0000256" key="2">
    <source>
        <dbReference type="ARBA" id="ARBA00022553"/>
    </source>
</evidence>
<keyword evidence="4" id="KW-0238">DNA-binding</keyword>
<dbReference type="Gene3D" id="3.40.50.2300">
    <property type="match status" value="1"/>
</dbReference>
<dbReference type="PRINTS" id="PR00038">
    <property type="entry name" value="HTHLUXR"/>
</dbReference>
<dbReference type="InterPro" id="IPR001789">
    <property type="entry name" value="Sig_transdc_resp-reg_receiver"/>
</dbReference>
<dbReference type="InterPro" id="IPR039420">
    <property type="entry name" value="WalR-like"/>
</dbReference>
<accession>A0A1W1WHS5</accession>
<evidence type="ECO:0000259" key="9">
    <source>
        <dbReference type="PROSITE" id="PS50110"/>
    </source>
</evidence>
<dbReference type="CDD" id="cd17535">
    <property type="entry name" value="REC_NarL-like"/>
    <property type="match status" value="1"/>
</dbReference>
<dbReference type="GO" id="GO:0006355">
    <property type="term" value="P:regulation of DNA-templated transcription"/>
    <property type="evidence" value="ECO:0007669"/>
    <property type="project" value="InterPro"/>
</dbReference>
<dbReference type="SMART" id="SM00448">
    <property type="entry name" value="REC"/>
    <property type="match status" value="1"/>
</dbReference>
<dbReference type="AlphaFoldDB" id="A0A1W1WHS5"/>
<dbReference type="RefSeq" id="WP_020373630.1">
    <property type="nucleotide sequence ID" value="NZ_FWWY01000001.1"/>
</dbReference>
<proteinExistence type="predicted"/>
<protein>
    <recommendedName>
        <fullName evidence="1">Stage 0 sporulation protein A homolog</fullName>
    </recommendedName>
</protein>
<dbReference type="OrthoDB" id="9779069at2"/>
<reference evidence="11" key="1">
    <citation type="submission" date="2017-04" db="EMBL/GenBank/DDBJ databases">
        <authorList>
            <person name="Varghese N."/>
            <person name="Submissions S."/>
        </authorList>
    </citation>
    <scope>NUCLEOTIDE SEQUENCE [LARGE SCALE GENOMIC DNA]</scope>
    <source>
        <strain evidence="11">DSM 9293</strain>
    </source>
</reference>
<evidence type="ECO:0000256" key="3">
    <source>
        <dbReference type="ARBA" id="ARBA00023015"/>
    </source>
</evidence>
<dbReference type="SUPFAM" id="SSF52172">
    <property type="entry name" value="CheY-like"/>
    <property type="match status" value="1"/>
</dbReference>
<dbReference type="GO" id="GO:0000160">
    <property type="term" value="P:phosphorelay signal transduction system"/>
    <property type="evidence" value="ECO:0007669"/>
    <property type="project" value="InterPro"/>
</dbReference>
<evidence type="ECO:0000256" key="5">
    <source>
        <dbReference type="ARBA" id="ARBA00023163"/>
    </source>
</evidence>
<keyword evidence="2 7" id="KW-0597">Phosphoprotein</keyword>
<sequence>MYRVIIADDHELTRRGLRQVLSDTHEFHVVGEAGDGNMAWDLIQKLHPEIALLDVRMDGLQGPAVCRLVKDAGLPTACIILTSYTDETLLRSALVNGARGYIIKDVTSSELIDSIRRVLTRGAVLDPKLTAHVIRWVEEEHLKFPAPLKPLDIRILSLVAEGLTNKEIGTILNLSENTVKVHINTIVENLGARNRVEAAVIAYRYGLI</sequence>
<organism evidence="10 11">
    <name type="scientific">Sulfobacillus thermosulfidooxidans (strain DSM 9293 / VKM B-1269 / AT-1)</name>
    <dbReference type="NCBI Taxonomy" id="929705"/>
    <lineage>
        <taxon>Bacteria</taxon>
        <taxon>Bacillati</taxon>
        <taxon>Bacillota</taxon>
        <taxon>Clostridia</taxon>
        <taxon>Eubacteriales</taxon>
        <taxon>Clostridiales Family XVII. Incertae Sedis</taxon>
        <taxon>Sulfobacillus</taxon>
    </lineage>
</organism>
<comment type="function">
    <text evidence="6">May play the central regulatory role in sporulation. It may be an element of the effector pathway responsible for the activation of sporulation genes in response to nutritional stress. Spo0A may act in concert with spo0H (a sigma factor) to control the expression of some genes that are critical to the sporulation process.</text>
</comment>
<dbReference type="CDD" id="cd06170">
    <property type="entry name" value="LuxR_C_like"/>
    <property type="match status" value="1"/>
</dbReference>
<dbReference type="InterPro" id="IPR016032">
    <property type="entry name" value="Sig_transdc_resp-reg_C-effctor"/>
</dbReference>
<keyword evidence="3" id="KW-0805">Transcription regulation</keyword>